<evidence type="ECO:0000256" key="1">
    <source>
        <dbReference type="SAM" id="Phobius"/>
    </source>
</evidence>
<sequence length="105" mass="12061">MLGITPLVLIVLPLLFQIIFGTISIFRNYSFKFKTVCITNIVLQFVFAITSYCIASYNFSKYFEQHPNSPRCGMPFVGLIGLTFISALILFVVIVIQYFIKKNYK</sequence>
<feature type="transmembrane region" description="Helical" evidence="1">
    <location>
        <begin position="38"/>
        <end position="59"/>
    </location>
</feature>
<feature type="transmembrane region" description="Helical" evidence="1">
    <location>
        <begin position="79"/>
        <end position="100"/>
    </location>
</feature>
<dbReference type="EMBL" id="CAIJDE010000040">
    <property type="protein sequence ID" value="CAC9974463.1"/>
    <property type="molecule type" value="Genomic_DNA"/>
</dbReference>
<organism evidence="2 3">
    <name type="scientific">Flavobacterium panici</name>
    <dbReference type="NCBI Taxonomy" id="2654843"/>
    <lineage>
        <taxon>Bacteria</taxon>
        <taxon>Pseudomonadati</taxon>
        <taxon>Bacteroidota</taxon>
        <taxon>Flavobacteriia</taxon>
        <taxon>Flavobacteriales</taxon>
        <taxon>Flavobacteriaceae</taxon>
        <taxon>Flavobacterium</taxon>
    </lineage>
</organism>
<comment type="caution">
    <text evidence="2">The sequence shown here is derived from an EMBL/GenBank/DDBJ whole genome shotgun (WGS) entry which is preliminary data.</text>
</comment>
<keyword evidence="1" id="KW-1133">Transmembrane helix</keyword>
<keyword evidence="3" id="KW-1185">Reference proteome</keyword>
<dbReference type="AlphaFoldDB" id="A0A9N8P1V2"/>
<reference evidence="2 3" key="1">
    <citation type="submission" date="2020-06" db="EMBL/GenBank/DDBJ databases">
        <authorList>
            <person name="Criscuolo A."/>
        </authorList>
    </citation>
    <scope>NUCLEOTIDE SEQUENCE [LARGE SCALE GENOMIC DNA]</scope>
    <source>
        <strain evidence="2">PXU-55</strain>
    </source>
</reference>
<accession>A0A9N8P1V2</accession>
<keyword evidence="1" id="KW-0472">Membrane</keyword>
<gene>
    <name evidence="2" type="ORF">FLAPXU55_02160</name>
</gene>
<evidence type="ECO:0000313" key="2">
    <source>
        <dbReference type="EMBL" id="CAC9974463.1"/>
    </source>
</evidence>
<dbReference type="Proteomes" id="UP000533639">
    <property type="component" value="Unassembled WGS sequence"/>
</dbReference>
<proteinExistence type="predicted"/>
<evidence type="ECO:0000313" key="3">
    <source>
        <dbReference type="Proteomes" id="UP000533639"/>
    </source>
</evidence>
<protein>
    <submittedName>
        <fullName evidence="2">Uncharacterized protein</fullName>
    </submittedName>
</protein>
<keyword evidence="1" id="KW-0812">Transmembrane</keyword>
<name>A0A9N8P1V2_9FLAO</name>
<feature type="transmembrane region" description="Helical" evidence="1">
    <location>
        <begin position="6"/>
        <end position="26"/>
    </location>
</feature>